<dbReference type="AlphaFoldDB" id="A0A368ZZE7"/>
<name>A0A368ZZE7_9FLAO</name>
<evidence type="ECO:0000313" key="1">
    <source>
        <dbReference type="EMBL" id="RCX02402.1"/>
    </source>
</evidence>
<gene>
    <name evidence="1" type="ORF">DES35_104162</name>
</gene>
<sequence length="95" mass="11616">MVNGFTNQLIKTVSPSPFQFFDTLIDKRRKVNLDHHRINHQPDQNRYRNIYRSNIPVADYFYLFASYIAYKNTCHYTEQNPKRQIFFKFSHMYTD</sequence>
<keyword evidence="2" id="KW-1185">Reference proteome</keyword>
<accession>A0A368ZZE7</accession>
<dbReference type="Proteomes" id="UP000253517">
    <property type="component" value="Unassembled WGS sequence"/>
</dbReference>
<comment type="caution">
    <text evidence="1">The sequence shown here is derived from an EMBL/GenBank/DDBJ whole genome shotgun (WGS) entry which is preliminary data.</text>
</comment>
<dbReference type="EMBL" id="QPJS01000004">
    <property type="protein sequence ID" value="RCX02402.1"/>
    <property type="molecule type" value="Genomic_DNA"/>
</dbReference>
<evidence type="ECO:0000313" key="2">
    <source>
        <dbReference type="Proteomes" id="UP000253517"/>
    </source>
</evidence>
<protein>
    <submittedName>
        <fullName evidence="1">Uncharacterized protein</fullName>
    </submittedName>
</protein>
<reference evidence="1 2" key="1">
    <citation type="submission" date="2018-07" db="EMBL/GenBank/DDBJ databases">
        <title>Genomic Encyclopedia of Type Strains, Phase IV (KMG-IV): sequencing the most valuable type-strain genomes for metagenomic binning, comparative biology and taxonomic classification.</title>
        <authorList>
            <person name="Goeker M."/>
        </authorList>
    </citation>
    <scope>NUCLEOTIDE SEQUENCE [LARGE SCALE GENOMIC DNA]</scope>
    <source>
        <strain evidence="1 2">DSM 21410</strain>
    </source>
</reference>
<organism evidence="1 2">
    <name type="scientific">Schleiferia thermophila</name>
    <dbReference type="NCBI Taxonomy" id="884107"/>
    <lineage>
        <taxon>Bacteria</taxon>
        <taxon>Pseudomonadati</taxon>
        <taxon>Bacteroidota</taxon>
        <taxon>Flavobacteriia</taxon>
        <taxon>Flavobacteriales</taxon>
        <taxon>Schleiferiaceae</taxon>
        <taxon>Schleiferia</taxon>
    </lineage>
</organism>
<proteinExistence type="predicted"/>